<keyword evidence="2" id="KW-0472">Membrane</keyword>
<dbReference type="OrthoDB" id="9792788at2"/>
<keyword evidence="2" id="KW-1133">Transmembrane helix</keyword>
<dbReference type="Pfam" id="PF04186">
    <property type="entry name" value="FxsA"/>
    <property type="match status" value="1"/>
</dbReference>
<feature type="transmembrane region" description="Helical" evidence="2">
    <location>
        <begin position="80"/>
        <end position="108"/>
    </location>
</feature>
<feature type="transmembrane region" description="Helical" evidence="2">
    <location>
        <begin position="31"/>
        <end position="49"/>
    </location>
</feature>
<keyword evidence="2" id="KW-0812">Transmembrane</keyword>
<dbReference type="EMBL" id="CP031417">
    <property type="protein sequence ID" value="AXK82405.1"/>
    <property type="molecule type" value="Genomic_DNA"/>
</dbReference>
<dbReference type="Proteomes" id="UP000254889">
    <property type="component" value="Chromosome"/>
</dbReference>
<proteinExistence type="predicted"/>
<feature type="region of interest" description="Disordered" evidence="1">
    <location>
        <begin position="118"/>
        <end position="148"/>
    </location>
</feature>
<feature type="compositionally biased region" description="Basic and acidic residues" evidence="1">
    <location>
        <begin position="127"/>
        <end position="148"/>
    </location>
</feature>
<evidence type="ECO:0000313" key="3">
    <source>
        <dbReference type="EMBL" id="AXK82405.1"/>
    </source>
</evidence>
<gene>
    <name evidence="3" type="ORF">DW352_18910</name>
</gene>
<organism evidence="3 4">
    <name type="scientific">Pseudolabrys taiwanensis</name>
    <dbReference type="NCBI Taxonomy" id="331696"/>
    <lineage>
        <taxon>Bacteria</taxon>
        <taxon>Pseudomonadati</taxon>
        <taxon>Pseudomonadota</taxon>
        <taxon>Alphaproteobacteria</taxon>
        <taxon>Hyphomicrobiales</taxon>
        <taxon>Xanthobacteraceae</taxon>
        <taxon>Pseudolabrys</taxon>
    </lineage>
</organism>
<dbReference type="KEGG" id="ptaw:DW352_18910"/>
<dbReference type="PANTHER" id="PTHR35335">
    <property type="entry name" value="UPF0716 PROTEIN FXSA"/>
    <property type="match status" value="1"/>
</dbReference>
<dbReference type="GO" id="GO:0016020">
    <property type="term" value="C:membrane"/>
    <property type="evidence" value="ECO:0007669"/>
    <property type="project" value="InterPro"/>
</dbReference>
<reference evidence="3 4" key="1">
    <citation type="submission" date="2018-07" db="EMBL/GenBank/DDBJ databases">
        <authorList>
            <person name="Quirk P.G."/>
            <person name="Krulwich T.A."/>
        </authorList>
    </citation>
    <scope>NUCLEOTIDE SEQUENCE [LARGE SCALE GENOMIC DNA]</scope>
    <source>
        <strain evidence="3 4">CC-BB4</strain>
    </source>
</reference>
<evidence type="ECO:0000256" key="1">
    <source>
        <dbReference type="SAM" id="MobiDB-lite"/>
    </source>
</evidence>
<dbReference type="AlphaFoldDB" id="A0A345ZZQ8"/>
<dbReference type="PANTHER" id="PTHR35335:SF1">
    <property type="entry name" value="UPF0716 PROTEIN FXSA"/>
    <property type="match status" value="1"/>
</dbReference>
<keyword evidence="4" id="KW-1185">Reference proteome</keyword>
<protein>
    <submittedName>
        <fullName evidence="3">FxsA family protein</fullName>
    </submittedName>
</protein>
<dbReference type="NCBIfam" id="NF008528">
    <property type="entry name" value="PRK11463.1-2"/>
    <property type="match status" value="1"/>
</dbReference>
<sequence>MNVAKVLLWVVLALPVLELLAFGAVAATIGFGWALILLLAGSFAGALVLRHAGGNHIARMRVAMAEGSISSLAADTTGGLVILAGILLLVPGFITDVVALGVLLSTLFRARRDPPPRADGVVDLDPEQWHRVPEPALRDDRDPGRRPG</sequence>
<dbReference type="RefSeq" id="WP_115692784.1">
    <property type="nucleotide sequence ID" value="NZ_CP031417.1"/>
</dbReference>
<name>A0A345ZZQ8_9HYPH</name>
<dbReference type="InterPro" id="IPR007313">
    <property type="entry name" value="FxsA"/>
</dbReference>
<accession>A0A345ZZQ8</accession>
<evidence type="ECO:0000256" key="2">
    <source>
        <dbReference type="SAM" id="Phobius"/>
    </source>
</evidence>
<evidence type="ECO:0000313" key="4">
    <source>
        <dbReference type="Proteomes" id="UP000254889"/>
    </source>
</evidence>